<evidence type="ECO:0000313" key="1">
    <source>
        <dbReference type="EMBL" id="HJG88751.1"/>
    </source>
</evidence>
<dbReference type="AlphaFoldDB" id="A0A921MRE1"/>
<proteinExistence type="predicted"/>
<dbReference type="RefSeq" id="WP_025277993.1">
    <property type="nucleotide sequence ID" value="NZ_CALUJX010000008.1"/>
</dbReference>
<name>A0A921MRE1_9BACT</name>
<protein>
    <submittedName>
        <fullName evidence="1">Uncharacterized protein</fullName>
    </submittedName>
</protein>
<dbReference type="GeneID" id="90528637"/>
<reference evidence="1" key="2">
    <citation type="submission" date="2021-09" db="EMBL/GenBank/DDBJ databases">
        <authorList>
            <person name="Gilroy R."/>
        </authorList>
    </citation>
    <scope>NUCLEOTIDE SEQUENCE</scope>
    <source>
        <strain evidence="1">CHK121-7720</strain>
    </source>
</reference>
<gene>
    <name evidence="1" type="ORF">K8U91_04645</name>
</gene>
<evidence type="ECO:0000313" key="2">
    <source>
        <dbReference type="Proteomes" id="UP000757103"/>
    </source>
</evidence>
<sequence length="114" mass="13242">MDTILLALTPEFEMLRDEMGYDEYEDFDAYDILFQQGYDRQLIEVADDEIFEVPEGYSATIQSDDPDDEFYLLESEADLPDKGDFIVDALPGGNYRYDAAENVFWKVDMDSDDF</sequence>
<dbReference type="EMBL" id="DYUD01000015">
    <property type="protein sequence ID" value="HJG88751.1"/>
    <property type="molecule type" value="Genomic_DNA"/>
</dbReference>
<dbReference type="Proteomes" id="UP000757103">
    <property type="component" value="Unassembled WGS sequence"/>
</dbReference>
<comment type="caution">
    <text evidence="1">The sequence shown here is derived from an EMBL/GenBank/DDBJ whole genome shotgun (WGS) entry which is preliminary data.</text>
</comment>
<accession>A0A921MRE1</accession>
<reference evidence="1" key="1">
    <citation type="journal article" date="2021" name="PeerJ">
        <title>Extensive microbial diversity within the chicken gut microbiome revealed by metagenomics and culture.</title>
        <authorList>
            <person name="Gilroy R."/>
            <person name="Ravi A."/>
            <person name="Getino M."/>
            <person name="Pursley I."/>
            <person name="Horton D.L."/>
            <person name="Alikhan N.F."/>
            <person name="Baker D."/>
            <person name="Gharbi K."/>
            <person name="Hall N."/>
            <person name="Watson M."/>
            <person name="Adriaenssens E.M."/>
            <person name="Foster-Nyarko E."/>
            <person name="Jarju S."/>
            <person name="Secka A."/>
            <person name="Antonio M."/>
            <person name="Oren A."/>
            <person name="Chaudhuri R.R."/>
            <person name="La Ragione R."/>
            <person name="Hildebrand F."/>
            <person name="Pallen M.J."/>
        </authorList>
    </citation>
    <scope>NUCLEOTIDE SEQUENCE</scope>
    <source>
        <strain evidence="1">CHK121-7720</strain>
    </source>
</reference>
<organism evidence="1 2">
    <name type="scientific">Barnesiella viscericola</name>
    <dbReference type="NCBI Taxonomy" id="397865"/>
    <lineage>
        <taxon>Bacteria</taxon>
        <taxon>Pseudomonadati</taxon>
        <taxon>Bacteroidota</taxon>
        <taxon>Bacteroidia</taxon>
        <taxon>Bacteroidales</taxon>
        <taxon>Barnesiellaceae</taxon>
        <taxon>Barnesiella</taxon>
    </lineage>
</organism>